<proteinExistence type="predicted"/>
<dbReference type="PANTHER" id="PTHR36191:SF4">
    <property type="entry name" value="VWFD DOMAIN-CONTAINING PROTEIN"/>
    <property type="match status" value="1"/>
</dbReference>
<dbReference type="PANTHER" id="PTHR36191">
    <property type="entry name" value="ENDO/EXONUCLEASE/PHOSPHATASE DOMAIN-CONTAINING PROTEIN-RELATED"/>
    <property type="match status" value="1"/>
</dbReference>
<evidence type="ECO:0000259" key="3">
    <source>
        <dbReference type="Pfam" id="PF23283"/>
    </source>
</evidence>
<dbReference type="STRING" id="48701.ENSPMEP00000009720"/>
<dbReference type="Ensembl" id="ENSPMET00000000322.1">
    <property type="protein sequence ID" value="ENSPMEP00000009720.1"/>
    <property type="gene ID" value="ENSPMEG00000011597.1"/>
</dbReference>
<reference evidence="4" key="1">
    <citation type="submission" date="2025-08" db="UniProtKB">
        <authorList>
            <consortium name="Ensembl"/>
        </authorList>
    </citation>
    <scope>IDENTIFICATION</scope>
</reference>
<dbReference type="InterPro" id="IPR057774">
    <property type="entry name" value="D8C_UMOD/GP2/OIT3-like"/>
</dbReference>
<evidence type="ECO:0000256" key="1">
    <source>
        <dbReference type="ARBA" id="ARBA00022729"/>
    </source>
</evidence>
<name>A0A3B3X426_9TELE</name>
<evidence type="ECO:0000313" key="5">
    <source>
        <dbReference type="Proteomes" id="UP000261480"/>
    </source>
</evidence>
<dbReference type="Pfam" id="PF23283">
    <property type="entry name" value="D8C_UMOD"/>
    <property type="match status" value="1"/>
</dbReference>
<evidence type="ECO:0000256" key="2">
    <source>
        <dbReference type="ARBA" id="ARBA00023157"/>
    </source>
</evidence>
<feature type="domain" description="UMOD/GP2/OIT3-like D8C" evidence="3">
    <location>
        <begin position="63"/>
        <end position="150"/>
    </location>
</feature>
<accession>A0A3B3X426</accession>
<keyword evidence="2" id="KW-1015">Disulfide bond</keyword>
<keyword evidence="1" id="KW-0732">Signal</keyword>
<dbReference type="Proteomes" id="UP000261480">
    <property type="component" value="Unplaced"/>
</dbReference>
<keyword evidence="5" id="KW-1185">Reference proteome</keyword>
<protein>
    <recommendedName>
        <fullName evidence="3">UMOD/GP2/OIT3-like D8C domain-containing protein</fullName>
    </recommendedName>
</protein>
<dbReference type="AlphaFoldDB" id="A0A3B3X426"/>
<sequence>MEPYQPQFLPSLQQLNTHLLYLLWLEMSETEEYNLQLPLWRSVNNQDQSNVRCDQNVNWDGWYRFYLGGSSAAIPDYCVAKNRCGTHATLYITQPHPTQINEIVTRTVCSNWGSSCCNFPSHTINIKLCPGNFYVYKLAKPSVCHLAYCTGTAPSF</sequence>
<evidence type="ECO:0000313" key="4">
    <source>
        <dbReference type="Ensembl" id="ENSPMEP00000009720.1"/>
    </source>
</evidence>
<reference evidence="4" key="2">
    <citation type="submission" date="2025-09" db="UniProtKB">
        <authorList>
            <consortium name="Ensembl"/>
        </authorList>
    </citation>
    <scope>IDENTIFICATION</scope>
</reference>
<organism evidence="4 5">
    <name type="scientific">Poecilia mexicana</name>
    <dbReference type="NCBI Taxonomy" id="48701"/>
    <lineage>
        <taxon>Eukaryota</taxon>
        <taxon>Metazoa</taxon>
        <taxon>Chordata</taxon>
        <taxon>Craniata</taxon>
        <taxon>Vertebrata</taxon>
        <taxon>Euteleostomi</taxon>
        <taxon>Actinopterygii</taxon>
        <taxon>Neopterygii</taxon>
        <taxon>Teleostei</taxon>
        <taxon>Neoteleostei</taxon>
        <taxon>Acanthomorphata</taxon>
        <taxon>Ovalentaria</taxon>
        <taxon>Atherinomorphae</taxon>
        <taxon>Cyprinodontiformes</taxon>
        <taxon>Poeciliidae</taxon>
        <taxon>Poeciliinae</taxon>
        <taxon>Poecilia</taxon>
    </lineage>
</organism>